<proteinExistence type="predicted"/>
<protein>
    <submittedName>
        <fullName evidence="8">TetR/AcrR family transcriptional regulator</fullName>
    </submittedName>
</protein>
<organism evidence="8 9">
    <name type="scientific">Oerskovia rustica</name>
    <dbReference type="NCBI Taxonomy" id="2762237"/>
    <lineage>
        <taxon>Bacteria</taxon>
        <taxon>Bacillati</taxon>
        <taxon>Actinomycetota</taxon>
        <taxon>Actinomycetes</taxon>
        <taxon>Micrococcales</taxon>
        <taxon>Cellulomonadaceae</taxon>
        <taxon>Oerskovia</taxon>
    </lineage>
</organism>
<name>A0ABR8RQN8_9CELL</name>
<evidence type="ECO:0000256" key="5">
    <source>
        <dbReference type="PROSITE-ProRule" id="PRU00335"/>
    </source>
</evidence>
<dbReference type="InterPro" id="IPR009057">
    <property type="entry name" value="Homeodomain-like_sf"/>
</dbReference>
<dbReference type="PRINTS" id="PR00455">
    <property type="entry name" value="HTHTETR"/>
</dbReference>
<dbReference type="Proteomes" id="UP000641803">
    <property type="component" value="Unassembled WGS sequence"/>
</dbReference>
<keyword evidence="1" id="KW-0678">Repressor</keyword>
<keyword evidence="9" id="KW-1185">Reference proteome</keyword>
<dbReference type="Pfam" id="PF13977">
    <property type="entry name" value="TetR_C_6"/>
    <property type="match status" value="1"/>
</dbReference>
<keyword evidence="4" id="KW-0804">Transcription</keyword>
<evidence type="ECO:0000256" key="4">
    <source>
        <dbReference type="ARBA" id="ARBA00023163"/>
    </source>
</evidence>
<keyword evidence="3 5" id="KW-0238">DNA-binding</keyword>
<dbReference type="InterPro" id="IPR050109">
    <property type="entry name" value="HTH-type_TetR-like_transc_reg"/>
</dbReference>
<evidence type="ECO:0000256" key="3">
    <source>
        <dbReference type="ARBA" id="ARBA00023125"/>
    </source>
</evidence>
<dbReference type="InterPro" id="IPR036271">
    <property type="entry name" value="Tet_transcr_reg_TetR-rel_C_sf"/>
</dbReference>
<comment type="caution">
    <text evidence="8">The sequence shown here is derived from an EMBL/GenBank/DDBJ whole genome shotgun (WGS) entry which is preliminary data.</text>
</comment>
<dbReference type="Gene3D" id="1.10.357.10">
    <property type="entry name" value="Tetracycline Repressor, domain 2"/>
    <property type="match status" value="1"/>
</dbReference>
<dbReference type="InterPro" id="IPR039538">
    <property type="entry name" value="BetI_C"/>
</dbReference>
<evidence type="ECO:0000313" key="8">
    <source>
        <dbReference type="EMBL" id="MBD7950109.1"/>
    </source>
</evidence>
<dbReference type="EMBL" id="JACSQQ010000008">
    <property type="protein sequence ID" value="MBD7950109.1"/>
    <property type="molecule type" value="Genomic_DNA"/>
</dbReference>
<feature type="domain" description="HTH tetR-type" evidence="7">
    <location>
        <begin position="43"/>
        <end position="103"/>
    </location>
</feature>
<evidence type="ECO:0000313" key="9">
    <source>
        <dbReference type="Proteomes" id="UP000641803"/>
    </source>
</evidence>
<sequence length="251" mass="26936">MPSTTSETTQPRPSAGPTAQRTTARRDTPGAAGTASRGYAKGRAKRDEILEAATGLFGEVGYHSASLREISSRVGISHPGLLHHFPTKEVLLQAVLEHRDAVDFALLEADFAQGLDYFEALVRVVERNASRPGIVELFCILSAEATAPDHPAHDYFQRRYDGVLLRCRQELAQRAATGRLRPGVDVASTARAVVALMDGLQVQFLLERNGPRPPVDMAAGLRSYLSLILPDASAGSTEPVVEPADGGDASR</sequence>
<evidence type="ECO:0000256" key="6">
    <source>
        <dbReference type="SAM" id="MobiDB-lite"/>
    </source>
</evidence>
<evidence type="ECO:0000256" key="2">
    <source>
        <dbReference type="ARBA" id="ARBA00023015"/>
    </source>
</evidence>
<gene>
    <name evidence="8" type="ORF">H9652_06795</name>
</gene>
<evidence type="ECO:0000256" key="1">
    <source>
        <dbReference type="ARBA" id="ARBA00022491"/>
    </source>
</evidence>
<accession>A0ABR8RQN8</accession>
<dbReference type="PROSITE" id="PS50977">
    <property type="entry name" value="HTH_TETR_2"/>
    <property type="match status" value="1"/>
</dbReference>
<dbReference type="InterPro" id="IPR001647">
    <property type="entry name" value="HTH_TetR"/>
</dbReference>
<evidence type="ECO:0000259" key="7">
    <source>
        <dbReference type="PROSITE" id="PS50977"/>
    </source>
</evidence>
<dbReference type="SUPFAM" id="SSF48498">
    <property type="entry name" value="Tetracyclin repressor-like, C-terminal domain"/>
    <property type="match status" value="1"/>
</dbReference>
<dbReference type="PANTHER" id="PTHR30055:SF234">
    <property type="entry name" value="HTH-TYPE TRANSCRIPTIONAL REGULATOR BETI"/>
    <property type="match status" value="1"/>
</dbReference>
<feature type="region of interest" description="Disordered" evidence="6">
    <location>
        <begin position="1"/>
        <end position="40"/>
    </location>
</feature>
<feature type="DNA-binding region" description="H-T-H motif" evidence="5">
    <location>
        <begin position="66"/>
        <end position="85"/>
    </location>
</feature>
<dbReference type="RefSeq" id="WP_191795569.1">
    <property type="nucleotide sequence ID" value="NZ_JACSQQ010000008.1"/>
</dbReference>
<dbReference type="PANTHER" id="PTHR30055">
    <property type="entry name" value="HTH-TYPE TRANSCRIPTIONAL REGULATOR RUTR"/>
    <property type="match status" value="1"/>
</dbReference>
<feature type="compositionally biased region" description="Polar residues" evidence="6">
    <location>
        <begin position="1"/>
        <end position="22"/>
    </location>
</feature>
<dbReference type="Pfam" id="PF00440">
    <property type="entry name" value="TetR_N"/>
    <property type="match status" value="1"/>
</dbReference>
<reference evidence="8 9" key="1">
    <citation type="submission" date="2020-08" db="EMBL/GenBank/DDBJ databases">
        <title>A Genomic Blueprint of the Chicken Gut Microbiome.</title>
        <authorList>
            <person name="Gilroy R."/>
            <person name="Ravi A."/>
            <person name="Getino M."/>
            <person name="Pursley I."/>
            <person name="Horton D.L."/>
            <person name="Alikhan N.-F."/>
            <person name="Baker D."/>
            <person name="Gharbi K."/>
            <person name="Hall N."/>
            <person name="Watson M."/>
            <person name="Adriaenssens E.M."/>
            <person name="Foster-Nyarko E."/>
            <person name="Jarju S."/>
            <person name="Secka A."/>
            <person name="Antonio M."/>
            <person name="Oren A."/>
            <person name="Chaudhuri R."/>
            <person name="La Ragione R.M."/>
            <person name="Hildebrand F."/>
            <person name="Pallen M.J."/>
        </authorList>
    </citation>
    <scope>NUCLEOTIDE SEQUENCE [LARGE SCALE GENOMIC DNA]</scope>
    <source>
        <strain evidence="8 9">Sa4CUA1</strain>
    </source>
</reference>
<dbReference type="SUPFAM" id="SSF46689">
    <property type="entry name" value="Homeodomain-like"/>
    <property type="match status" value="1"/>
</dbReference>
<keyword evidence="2" id="KW-0805">Transcription regulation</keyword>